<keyword evidence="2" id="KW-1185">Reference proteome</keyword>
<evidence type="ECO:0000313" key="2">
    <source>
        <dbReference type="Proteomes" id="UP000325433"/>
    </source>
</evidence>
<reference evidence="2" key="1">
    <citation type="submission" date="2019-04" db="EMBL/GenBank/DDBJ databases">
        <title>Friends and foes A comparative genomics studyof 23 Aspergillus species from section Flavi.</title>
        <authorList>
            <consortium name="DOE Joint Genome Institute"/>
            <person name="Kjaerbolling I."/>
            <person name="Vesth T."/>
            <person name="Frisvad J.C."/>
            <person name="Nybo J.L."/>
            <person name="Theobald S."/>
            <person name="Kildgaard S."/>
            <person name="Isbrandt T."/>
            <person name="Kuo A."/>
            <person name="Sato A."/>
            <person name="Lyhne E.K."/>
            <person name="Kogle M.E."/>
            <person name="Wiebenga A."/>
            <person name="Kun R.S."/>
            <person name="Lubbers R.J."/>
            <person name="Makela M.R."/>
            <person name="Barry K."/>
            <person name="Chovatia M."/>
            <person name="Clum A."/>
            <person name="Daum C."/>
            <person name="Haridas S."/>
            <person name="He G."/>
            <person name="LaButti K."/>
            <person name="Lipzen A."/>
            <person name="Mondo S."/>
            <person name="Riley R."/>
            <person name="Salamov A."/>
            <person name="Simmons B.A."/>
            <person name="Magnuson J.K."/>
            <person name="Henrissat B."/>
            <person name="Mortensen U.H."/>
            <person name="Larsen T.O."/>
            <person name="Devries R.P."/>
            <person name="Grigoriev I.V."/>
            <person name="Machida M."/>
            <person name="Baker S.E."/>
            <person name="Andersen M.R."/>
        </authorList>
    </citation>
    <scope>NUCLEOTIDE SEQUENCE [LARGE SCALE GENOMIC DNA]</scope>
    <source>
        <strain evidence="2">CBS 130015</strain>
    </source>
</reference>
<proteinExistence type="predicted"/>
<name>A0A5N6WHA4_9EURO</name>
<sequence>MPFPEKYKPTVKALLEMESQIVNGNLSQLNVKCYPMDFTAQGAPAFNPRFRFFEPVPAKLLLREVQEEDYDPVFPEFDENNIITRGSPYHSALALWNFLSSYLKSYRSAKDPNTKILSAFGPKWFGFSEAEYQFRRPLHHASSGTDWITMYLWDRLDRRFPHIKCTLISNEYVDKELPSSELLLITRLMWQRRIRSMTLDHDIVPILVFSLMGTQHVRILQAHFDGSTLIILKSKTLDLTTKDDEALDLLGQWYCSDPVGNTMWDEPVRTRTV</sequence>
<protein>
    <submittedName>
        <fullName evidence="1">Uncharacterized protein</fullName>
    </submittedName>
</protein>
<dbReference type="Proteomes" id="UP000325433">
    <property type="component" value="Unassembled WGS sequence"/>
</dbReference>
<accession>A0A5N6WHA4</accession>
<organism evidence="1 2">
    <name type="scientific">Aspergillus transmontanensis</name>
    <dbReference type="NCBI Taxonomy" id="1034304"/>
    <lineage>
        <taxon>Eukaryota</taxon>
        <taxon>Fungi</taxon>
        <taxon>Dikarya</taxon>
        <taxon>Ascomycota</taxon>
        <taxon>Pezizomycotina</taxon>
        <taxon>Eurotiomycetes</taxon>
        <taxon>Eurotiomycetidae</taxon>
        <taxon>Eurotiales</taxon>
        <taxon>Aspergillaceae</taxon>
        <taxon>Aspergillus</taxon>
        <taxon>Aspergillus subgen. Circumdati</taxon>
    </lineage>
</organism>
<dbReference type="EMBL" id="ML738292">
    <property type="protein sequence ID" value="KAE8320251.1"/>
    <property type="molecule type" value="Genomic_DNA"/>
</dbReference>
<dbReference type="AlphaFoldDB" id="A0A5N6WHA4"/>
<gene>
    <name evidence="1" type="ORF">BDV41DRAFT_570412</name>
</gene>
<evidence type="ECO:0000313" key="1">
    <source>
        <dbReference type="EMBL" id="KAE8320251.1"/>
    </source>
</evidence>